<gene>
    <name evidence="1" type="ORF">D9619_006141</name>
</gene>
<dbReference type="GO" id="GO:0005737">
    <property type="term" value="C:cytoplasm"/>
    <property type="evidence" value="ECO:0007669"/>
    <property type="project" value="TreeGrafter"/>
</dbReference>
<dbReference type="PANTHER" id="PTHR14614">
    <property type="entry name" value="HEPATOCELLULAR CARCINOMA-ASSOCIATED ANTIGEN"/>
    <property type="match status" value="1"/>
</dbReference>
<accession>A0A8H5EXW5</accession>
<protein>
    <recommendedName>
        <fullName evidence="3">Methyltransferase-domain-containing protein</fullName>
    </recommendedName>
</protein>
<dbReference type="GO" id="GO:0005634">
    <property type="term" value="C:nucleus"/>
    <property type="evidence" value="ECO:0007669"/>
    <property type="project" value="TreeGrafter"/>
</dbReference>
<dbReference type="Pfam" id="PF10294">
    <property type="entry name" value="Methyltransf_16"/>
    <property type="match status" value="1"/>
</dbReference>
<dbReference type="AlphaFoldDB" id="A0A8H5EXW5"/>
<dbReference type="Proteomes" id="UP000567179">
    <property type="component" value="Unassembled WGS sequence"/>
</dbReference>
<keyword evidence="2" id="KW-1185">Reference proteome</keyword>
<dbReference type="Gene3D" id="3.40.50.150">
    <property type="entry name" value="Vaccinia Virus protein VP39"/>
    <property type="match status" value="1"/>
</dbReference>
<proteinExistence type="predicted"/>
<organism evidence="1 2">
    <name type="scientific">Psilocybe cf. subviscida</name>
    <dbReference type="NCBI Taxonomy" id="2480587"/>
    <lineage>
        <taxon>Eukaryota</taxon>
        <taxon>Fungi</taxon>
        <taxon>Dikarya</taxon>
        <taxon>Basidiomycota</taxon>
        <taxon>Agaricomycotina</taxon>
        <taxon>Agaricomycetes</taxon>
        <taxon>Agaricomycetidae</taxon>
        <taxon>Agaricales</taxon>
        <taxon>Agaricineae</taxon>
        <taxon>Strophariaceae</taxon>
        <taxon>Psilocybe</taxon>
    </lineage>
</organism>
<dbReference type="InterPro" id="IPR029063">
    <property type="entry name" value="SAM-dependent_MTases_sf"/>
</dbReference>
<dbReference type="PANTHER" id="PTHR14614:SF162">
    <property type="entry name" value="EXPRESSED PROTEIN"/>
    <property type="match status" value="1"/>
</dbReference>
<dbReference type="GO" id="GO:0008757">
    <property type="term" value="F:S-adenosylmethionine-dependent methyltransferase activity"/>
    <property type="evidence" value="ECO:0007669"/>
    <property type="project" value="UniProtKB-ARBA"/>
</dbReference>
<dbReference type="SUPFAM" id="SSF53335">
    <property type="entry name" value="S-adenosyl-L-methionine-dependent methyltransferases"/>
    <property type="match status" value="1"/>
</dbReference>
<dbReference type="EMBL" id="JAACJJ010000042">
    <property type="protein sequence ID" value="KAF5316078.1"/>
    <property type="molecule type" value="Genomic_DNA"/>
</dbReference>
<evidence type="ECO:0000313" key="2">
    <source>
        <dbReference type="Proteomes" id="UP000567179"/>
    </source>
</evidence>
<dbReference type="OrthoDB" id="413520at2759"/>
<name>A0A8H5EXW5_9AGAR</name>
<comment type="caution">
    <text evidence="1">The sequence shown here is derived from an EMBL/GenBank/DDBJ whole genome shotgun (WGS) entry which is preliminary data.</text>
</comment>
<evidence type="ECO:0000313" key="1">
    <source>
        <dbReference type="EMBL" id="KAF5316078.1"/>
    </source>
</evidence>
<dbReference type="InterPro" id="IPR019410">
    <property type="entry name" value="Methyltransf_16"/>
</dbReference>
<sequence>MFYYLSFIRPPPVQAGPYGTILITPQIANDLRTEPYTGEQDLYYSWSLLGPKPITTKANKFTTWRQGTAYKEIALPVPPGVREGQYWRLILTGQQQHAGVPFPDSVDLRAPDLGATPFPVMSMPIAFIGRGSKGAAKQELIERTYLVPCRGEDPAQRILAGLSFTENTSFDLDKKIWDSGIGLSSWFVDLHENPSTTPRMQKFREALFSEEPRTILELGSGIGMLSIVLSVLRSRPLALEENGKDRIVATDVGKSKSAMPLLEENITANAQYFQSTKPEAKVLNWDDDLSEEILNLGGFDAVVMADVTYNTASFTSLCRTLERVCKMGDKSPILFLGYKERDAAERSFWKDVNQHGIGFEKIGERAGAGGLPVEIWAGRMRS</sequence>
<reference evidence="1 2" key="1">
    <citation type="journal article" date="2020" name="ISME J.">
        <title>Uncovering the hidden diversity of litter-decomposition mechanisms in mushroom-forming fungi.</title>
        <authorList>
            <person name="Floudas D."/>
            <person name="Bentzer J."/>
            <person name="Ahren D."/>
            <person name="Johansson T."/>
            <person name="Persson P."/>
            <person name="Tunlid A."/>
        </authorList>
    </citation>
    <scope>NUCLEOTIDE SEQUENCE [LARGE SCALE GENOMIC DNA]</scope>
    <source>
        <strain evidence="1 2">CBS 101986</strain>
    </source>
</reference>
<evidence type="ECO:0008006" key="3">
    <source>
        <dbReference type="Google" id="ProtNLM"/>
    </source>
</evidence>